<dbReference type="SMART" id="SM01389">
    <property type="entry name" value="Spt4"/>
    <property type="match status" value="1"/>
</dbReference>
<comment type="similarity">
    <text evidence="2">Belongs to the SPT4 family.</text>
</comment>
<comment type="caution">
    <text evidence="8">The sequence shown here is derived from an EMBL/GenBank/DDBJ whole genome shotgun (WGS) entry which is preliminary data.</text>
</comment>
<dbReference type="InterPro" id="IPR009287">
    <property type="entry name" value="Spt4"/>
</dbReference>
<dbReference type="GO" id="GO:0000993">
    <property type="term" value="F:RNA polymerase II complex binding"/>
    <property type="evidence" value="ECO:0007669"/>
    <property type="project" value="TreeGrafter"/>
</dbReference>
<dbReference type="SUPFAM" id="SSF63393">
    <property type="entry name" value="RNA polymerase subunits"/>
    <property type="match status" value="1"/>
</dbReference>
<gene>
    <name evidence="8" type="ORF">PBRASI_LOCUS11527</name>
</gene>
<accession>A0A9N9EKN2</accession>
<name>A0A9N9EKN2_9GLOM</name>
<evidence type="ECO:0000256" key="5">
    <source>
        <dbReference type="ARBA" id="ARBA00023242"/>
    </source>
</evidence>
<evidence type="ECO:0000313" key="8">
    <source>
        <dbReference type="EMBL" id="CAG8675562.1"/>
    </source>
</evidence>
<proteinExistence type="inferred from homology"/>
<dbReference type="EMBL" id="CAJVPI010005777">
    <property type="protein sequence ID" value="CAG8675562.1"/>
    <property type="molecule type" value="Genomic_DNA"/>
</dbReference>
<evidence type="ECO:0000256" key="3">
    <source>
        <dbReference type="ARBA" id="ARBA00020182"/>
    </source>
</evidence>
<evidence type="ECO:0000256" key="4">
    <source>
        <dbReference type="ARBA" id="ARBA00023163"/>
    </source>
</evidence>
<evidence type="ECO:0000313" key="9">
    <source>
        <dbReference type="Proteomes" id="UP000789739"/>
    </source>
</evidence>
<dbReference type="InterPro" id="IPR029040">
    <property type="entry name" value="RPABC4/Spt4"/>
</dbReference>
<dbReference type="GO" id="GO:0140673">
    <property type="term" value="P:transcription elongation-coupled chromatin remodeling"/>
    <property type="evidence" value="ECO:0007669"/>
    <property type="project" value="InterPro"/>
</dbReference>
<keyword evidence="9" id="KW-1185">Reference proteome</keyword>
<evidence type="ECO:0000259" key="7">
    <source>
        <dbReference type="SMART" id="SM01389"/>
    </source>
</evidence>
<dbReference type="InterPro" id="IPR022800">
    <property type="entry name" value="Spt4/RpoE2_Znf"/>
</dbReference>
<dbReference type="GO" id="GO:0032044">
    <property type="term" value="C:DSIF complex"/>
    <property type="evidence" value="ECO:0007669"/>
    <property type="project" value="TreeGrafter"/>
</dbReference>
<dbReference type="InterPro" id="IPR038510">
    <property type="entry name" value="Spt4_sf"/>
</dbReference>
<comment type="subcellular location">
    <subcellularLocation>
        <location evidence="1">Nucleus</location>
    </subcellularLocation>
</comment>
<evidence type="ECO:0000256" key="1">
    <source>
        <dbReference type="ARBA" id="ARBA00004123"/>
    </source>
</evidence>
<organism evidence="8 9">
    <name type="scientific">Paraglomus brasilianum</name>
    <dbReference type="NCBI Taxonomy" id="144538"/>
    <lineage>
        <taxon>Eukaryota</taxon>
        <taxon>Fungi</taxon>
        <taxon>Fungi incertae sedis</taxon>
        <taxon>Mucoromycota</taxon>
        <taxon>Glomeromycotina</taxon>
        <taxon>Glomeromycetes</taxon>
        <taxon>Paraglomerales</taxon>
        <taxon>Paraglomeraceae</taxon>
        <taxon>Paraglomus</taxon>
    </lineage>
</organism>
<dbReference type="Pfam" id="PF06093">
    <property type="entry name" value="Spt4"/>
    <property type="match status" value="1"/>
</dbReference>
<keyword evidence="4" id="KW-0804">Transcription</keyword>
<dbReference type="OrthoDB" id="248751at2759"/>
<protein>
    <recommendedName>
        <fullName evidence="3">Transcription elongation factor SPT4</fullName>
    </recommendedName>
    <alternativeName>
        <fullName evidence="6">Chromatin elongation factor SPT4</fullName>
    </alternativeName>
</protein>
<dbReference type="Gene3D" id="3.30.40.210">
    <property type="match status" value="1"/>
</dbReference>
<dbReference type="PANTHER" id="PTHR12882">
    <property type="entry name" value="SUPPRESSOR OF TY 4"/>
    <property type="match status" value="1"/>
</dbReference>
<evidence type="ECO:0000256" key="6">
    <source>
        <dbReference type="ARBA" id="ARBA00029869"/>
    </source>
</evidence>
<dbReference type="GO" id="GO:0008270">
    <property type="term" value="F:zinc ion binding"/>
    <property type="evidence" value="ECO:0007669"/>
    <property type="project" value="InterPro"/>
</dbReference>
<feature type="domain" description="Spt4/RpoE2 zinc finger" evidence="7">
    <location>
        <begin position="24"/>
        <end position="101"/>
    </location>
</feature>
<reference evidence="8" key="1">
    <citation type="submission" date="2021-06" db="EMBL/GenBank/DDBJ databases">
        <authorList>
            <person name="Kallberg Y."/>
            <person name="Tangrot J."/>
            <person name="Rosling A."/>
        </authorList>
    </citation>
    <scope>NUCLEOTIDE SEQUENCE</scope>
    <source>
        <strain evidence="8">BR232B</strain>
    </source>
</reference>
<dbReference type="GO" id="GO:0006355">
    <property type="term" value="P:regulation of DNA-templated transcription"/>
    <property type="evidence" value="ECO:0007669"/>
    <property type="project" value="InterPro"/>
</dbReference>
<dbReference type="PIRSF" id="PIRSF025023">
    <property type="entry name" value="Spt4"/>
    <property type="match status" value="1"/>
</dbReference>
<evidence type="ECO:0000256" key="2">
    <source>
        <dbReference type="ARBA" id="ARBA00010464"/>
    </source>
</evidence>
<dbReference type="AlphaFoldDB" id="A0A9N9EKN2"/>
<dbReference type="PANTHER" id="PTHR12882:SF1">
    <property type="entry name" value="TRANSCRIPTION ELONGATION FACTOR SPT4"/>
    <property type="match status" value="1"/>
</dbReference>
<dbReference type="Proteomes" id="UP000789739">
    <property type="component" value="Unassembled WGS sequence"/>
</dbReference>
<keyword evidence="5" id="KW-0539">Nucleus</keyword>
<dbReference type="CDD" id="cd07973">
    <property type="entry name" value="Spt4"/>
    <property type="match status" value="1"/>
</dbReference>
<sequence>KESVMSRPASSEANRSIPSHFRQLRACLLCSLVKNYEQFRRDGCDNCEEFVHMRNSPDRIADCTSSSFDGFIASMKPTGSWVAKFKKIDDFVPGIYAVGVNGHIPDWLEYELKRNGIPYVPRDGTLNPNSSLEDEEEE</sequence>
<feature type="non-terminal residue" evidence="8">
    <location>
        <position position="138"/>
    </location>
</feature>